<name>A0A4Z1HFH4_9HELO</name>
<reference evidence="2 3" key="1">
    <citation type="submission" date="2017-12" db="EMBL/GenBank/DDBJ databases">
        <title>Comparative genomics of Botrytis spp.</title>
        <authorList>
            <person name="Valero-Jimenez C.A."/>
            <person name="Tapia P."/>
            <person name="Veloso J."/>
            <person name="Silva-Moreno E."/>
            <person name="Staats M."/>
            <person name="Valdes J.H."/>
            <person name="Van Kan J.A.L."/>
        </authorList>
    </citation>
    <scope>NUCLEOTIDE SEQUENCE [LARGE SCALE GENOMIC DNA]</scope>
    <source>
        <strain evidence="2 3">MUCL2120</strain>
    </source>
</reference>
<dbReference type="EMBL" id="PQXJ01000506">
    <property type="protein sequence ID" value="TGO47789.1"/>
    <property type="molecule type" value="Genomic_DNA"/>
</dbReference>
<dbReference type="Proteomes" id="UP000297452">
    <property type="component" value="Unassembled WGS sequence"/>
</dbReference>
<dbReference type="AlphaFoldDB" id="A0A4Z1HFH4"/>
<evidence type="ECO:0000313" key="2">
    <source>
        <dbReference type="EMBL" id="TGO47789.1"/>
    </source>
</evidence>
<sequence length="138" mass="14842">MDNTNAADLLYRSQVPPTASQNPDSKIFTSMFDEYTVAPSSQDGSAYLVFPWAAGIYEHLRGNHPKLLEFKGRDPYGYLLSKSSIGPLTLALHAHSPSLPTPSPSRSSTAGHSTRSTRYSTSTRATSCTTSSAPRCSG</sequence>
<gene>
    <name evidence="2" type="ORF">BOTNAR_0506g00030</name>
</gene>
<dbReference type="OrthoDB" id="3510233at2759"/>
<comment type="caution">
    <text evidence="2">The sequence shown here is derived from an EMBL/GenBank/DDBJ whole genome shotgun (WGS) entry which is preliminary data.</text>
</comment>
<evidence type="ECO:0000256" key="1">
    <source>
        <dbReference type="SAM" id="MobiDB-lite"/>
    </source>
</evidence>
<evidence type="ECO:0000313" key="3">
    <source>
        <dbReference type="Proteomes" id="UP000297452"/>
    </source>
</evidence>
<accession>A0A4Z1HFH4</accession>
<feature type="compositionally biased region" description="Low complexity" evidence="1">
    <location>
        <begin position="104"/>
        <end position="138"/>
    </location>
</feature>
<feature type="region of interest" description="Disordered" evidence="1">
    <location>
        <begin position="93"/>
        <end position="138"/>
    </location>
</feature>
<proteinExistence type="predicted"/>
<protein>
    <submittedName>
        <fullName evidence="2">Uncharacterized protein</fullName>
    </submittedName>
</protein>
<organism evidence="2 3">
    <name type="scientific">Botryotinia narcissicola</name>
    <dbReference type="NCBI Taxonomy" id="278944"/>
    <lineage>
        <taxon>Eukaryota</taxon>
        <taxon>Fungi</taxon>
        <taxon>Dikarya</taxon>
        <taxon>Ascomycota</taxon>
        <taxon>Pezizomycotina</taxon>
        <taxon>Leotiomycetes</taxon>
        <taxon>Helotiales</taxon>
        <taxon>Sclerotiniaceae</taxon>
        <taxon>Botryotinia</taxon>
    </lineage>
</organism>
<keyword evidence="3" id="KW-1185">Reference proteome</keyword>